<gene>
    <name evidence="1" type="ORF">L207DRAFT_516355</name>
</gene>
<evidence type="ECO:0000313" key="1">
    <source>
        <dbReference type="EMBL" id="PMD35414.1"/>
    </source>
</evidence>
<sequence>MPSTSKKLPRHQACHWLSLQNDATGPTFQDINVRTKIETPTLRWPHGTSMKHLHPSRPVLAQDRASLEGLESWFMVPGSQPCQLMHRQLSSAERSSSRTQVRSDLTLLHPFQNASTLPLGPPTRPPLAATLQHRSKISLRLKTQVESLVLAC</sequence>
<keyword evidence="2" id="KW-1185">Reference proteome</keyword>
<dbReference type="EMBL" id="KZ613952">
    <property type="protein sequence ID" value="PMD35414.1"/>
    <property type="molecule type" value="Genomic_DNA"/>
</dbReference>
<reference evidence="1 2" key="1">
    <citation type="submission" date="2016-04" db="EMBL/GenBank/DDBJ databases">
        <title>A degradative enzymes factory behind the ericoid mycorrhizal symbiosis.</title>
        <authorList>
            <consortium name="DOE Joint Genome Institute"/>
            <person name="Martino E."/>
            <person name="Morin E."/>
            <person name="Grelet G."/>
            <person name="Kuo A."/>
            <person name="Kohler A."/>
            <person name="Daghino S."/>
            <person name="Barry K."/>
            <person name="Choi C."/>
            <person name="Cichocki N."/>
            <person name="Clum A."/>
            <person name="Copeland A."/>
            <person name="Hainaut M."/>
            <person name="Haridas S."/>
            <person name="Labutti K."/>
            <person name="Lindquist E."/>
            <person name="Lipzen A."/>
            <person name="Khouja H.-R."/>
            <person name="Murat C."/>
            <person name="Ohm R."/>
            <person name="Olson A."/>
            <person name="Spatafora J."/>
            <person name="Veneault-Fourrey C."/>
            <person name="Henrissat B."/>
            <person name="Grigoriev I."/>
            <person name="Martin F."/>
            <person name="Perotto S."/>
        </authorList>
    </citation>
    <scope>NUCLEOTIDE SEQUENCE [LARGE SCALE GENOMIC DNA]</scope>
    <source>
        <strain evidence="1 2">F</strain>
    </source>
</reference>
<proteinExistence type="predicted"/>
<dbReference type="Proteomes" id="UP000235786">
    <property type="component" value="Unassembled WGS sequence"/>
</dbReference>
<accession>A0A2J6RA65</accession>
<protein>
    <submittedName>
        <fullName evidence="1">Uncharacterized protein</fullName>
    </submittedName>
</protein>
<name>A0A2J6RA65_HYAVF</name>
<evidence type="ECO:0000313" key="2">
    <source>
        <dbReference type="Proteomes" id="UP000235786"/>
    </source>
</evidence>
<dbReference type="AlphaFoldDB" id="A0A2J6RA65"/>
<organism evidence="1 2">
    <name type="scientific">Hyaloscypha variabilis (strain UAMH 11265 / GT02V1 / F)</name>
    <name type="common">Meliniomyces variabilis</name>
    <dbReference type="NCBI Taxonomy" id="1149755"/>
    <lineage>
        <taxon>Eukaryota</taxon>
        <taxon>Fungi</taxon>
        <taxon>Dikarya</taxon>
        <taxon>Ascomycota</taxon>
        <taxon>Pezizomycotina</taxon>
        <taxon>Leotiomycetes</taxon>
        <taxon>Helotiales</taxon>
        <taxon>Hyaloscyphaceae</taxon>
        <taxon>Hyaloscypha</taxon>
        <taxon>Hyaloscypha variabilis</taxon>
    </lineage>
</organism>